<proteinExistence type="inferred from homology"/>
<gene>
    <name evidence="8" type="ORF">EWE75_18070</name>
</gene>
<dbReference type="InterPro" id="IPR050808">
    <property type="entry name" value="Phage_Integrase"/>
</dbReference>
<dbReference type="Gene3D" id="1.10.150.130">
    <property type="match status" value="1"/>
</dbReference>
<evidence type="ECO:0000256" key="4">
    <source>
        <dbReference type="ARBA" id="ARBA00023172"/>
    </source>
</evidence>
<dbReference type="AlphaFoldDB" id="A0A4Q6Y231"/>
<evidence type="ECO:0000256" key="1">
    <source>
        <dbReference type="ARBA" id="ARBA00008857"/>
    </source>
</evidence>
<dbReference type="Gene3D" id="1.10.443.10">
    <property type="entry name" value="Intergrase catalytic core"/>
    <property type="match status" value="1"/>
</dbReference>
<evidence type="ECO:0000259" key="7">
    <source>
        <dbReference type="PROSITE" id="PS51900"/>
    </source>
</evidence>
<dbReference type="PANTHER" id="PTHR30629">
    <property type="entry name" value="PROPHAGE INTEGRASE"/>
    <property type="match status" value="1"/>
</dbReference>
<evidence type="ECO:0000313" key="8">
    <source>
        <dbReference type="EMBL" id="RZF63106.1"/>
    </source>
</evidence>
<dbReference type="InterPro" id="IPR011010">
    <property type="entry name" value="DNA_brk_join_enz"/>
</dbReference>
<dbReference type="PROSITE" id="PS51898">
    <property type="entry name" value="TYR_RECOMBINASE"/>
    <property type="match status" value="1"/>
</dbReference>
<dbReference type="InterPro" id="IPR010998">
    <property type="entry name" value="Integrase_recombinase_N"/>
</dbReference>
<keyword evidence="9" id="KW-1185">Reference proteome</keyword>
<dbReference type="InterPro" id="IPR025166">
    <property type="entry name" value="Integrase_DNA_bind_dom"/>
</dbReference>
<keyword evidence="4" id="KW-0233">DNA recombination</keyword>
<evidence type="ECO:0000256" key="5">
    <source>
        <dbReference type="PROSITE-ProRule" id="PRU01248"/>
    </source>
</evidence>
<dbReference type="PANTHER" id="PTHR30629:SF2">
    <property type="entry name" value="PROPHAGE INTEGRASE INTS-RELATED"/>
    <property type="match status" value="1"/>
</dbReference>
<feature type="domain" description="Core-binding (CB)" evidence="7">
    <location>
        <begin position="104"/>
        <end position="182"/>
    </location>
</feature>
<organism evidence="8 9">
    <name type="scientific">Sphingomonas populi</name>
    <dbReference type="NCBI Taxonomy" id="2484750"/>
    <lineage>
        <taxon>Bacteria</taxon>
        <taxon>Pseudomonadati</taxon>
        <taxon>Pseudomonadota</taxon>
        <taxon>Alphaproteobacteria</taxon>
        <taxon>Sphingomonadales</taxon>
        <taxon>Sphingomonadaceae</taxon>
        <taxon>Sphingomonas</taxon>
    </lineage>
</organism>
<dbReference type="PROSITE" id="PS51900">
    <property type="entry name" value="CB"/>
    <property type="match status" value="1"/>
</dbReference>
<dbReference type="InterPro" id="IPR038488">
    <property type="entry name" value="Integrase_DNA-bd_sf"/>
</dbReference>
<dbReference type="GO" id="GO:0003677">
    <property type="term" value="F:DNA binding"/>
    <property type="evidence" value="ECO:0007669"/>
    <property type="project" value="UniProtKB-UniRule"/>
</dbReference>
<name>A0A4Q6Y231_9SPHN</name>
<evidence type="ECO:0000256" key="2">
    <source>
        <dbReference type="ARBA" id="ARBA00022908"/>
    </source>
</evidence>
<dbReference type="EMBL" id="SGIS01000032">
    <property type="protein sequence ID" value="RZF63106.1"/>
    <property type="molecule type" value="Genomic_DNA"/>
</dbReference>
<dbReference type="InterPro" id="IPR002104">
    <property type="entry name" value="Integrase_catalytic"/>
</dbReference>
<evidence type="ECO:0000259" key="6">
    <source>
        <dbReference type="PROSITE" id="PS51898"/>
    </source>
</evidence>
<comment type="caution">
    <text evidence="8">The sequence shown here is derived from an EMBL/GenBank/DDBJ whole genome shotgun (WGS) entry which is preliminary data.</text>
</comment>
<dbReference type="CDD" id="cd00801">
    <property type="entry name" value="INT_P4_C"/>
    <property type="match status" value="1"/>
</dbReference>
<keyword evidence="2" id="KW-0229">DNA integration</keyword>
<protein>
    <submittedName>
        <fullName evidence="8">Site-specific integrase</fullName>
    </submittedName>
</protein>
<dbReference type="InterPro" id="IPR013762">
    <property type="entry name" value="Integrase-like_cat_sf"/>
</dbReference>
<accession>A0A4Q6Y231</accession>
<reference evidence="8 9" key="1">
    <citation type="submission" date="2019-02" db="EMBL/GenBank/DDBJ databases">
        <authorList>
            <person name="Li Y."/>
        </authorList>
    </citation>
    <scope>NUCLEOTIDE SEQUENCE [LARGE SCALE GENOMIC DNA]</scope>
    <source>
        <strain evidence="8 9">3-7</strain>
    </source>
</reference>
<evidence type="ECO:0000256" key="3">
    <source>
        <dbReference type="ARBA" id="ARBA00023125"/>
    </source>
</evidence>
<dbReference type="SUPFAM" id="SSF56349">
    <property type="entry name" value="DNA breaking-rejoining enzymes"/>
    <property type="match status" value="1"/>
</dbReference>
<dbReference type="OrthoDB" id="7615137at2"/>
<dbReference type="InterPro" id="IPR044068">
    <property type="entry name" value="CB"/>
</dbReference>
<keyword evidence="3 5" id="KW-0238">DNA-binding</keyword>
<dbReference type="RefSeq" id="WP_130159500.1">
    <property type="nucleotide sequence ID" value="NZ_SGIS01000032.1"/>
</dbReference>
<feature type="domain" description="Tyr recombinase" evidence="6">
    <location>
        <begin position="203"/>
        <end position="406"/>
    </location>
</feature>
<evidence type="ECO:0000313" key="9">
    <source>
        <dbReference type="Proteomes" id="UP000292085"/>
    </source>
</evidence>
<sequence>MATGKLTLKTIGALVKTDRTEFLWDEDLAGFGLRMTSNGAKSYIYQYRMGGREAQKKRFTIGKHGSPWTPETARTEAKRLAMMVGQGIDPASADKERRRIAVDLAFEPYANSFVDGYLKAHWKDWQQGKSLLDREAVPVLQRTPLPLIKRSDVSAVLDRLKDRPAVARLMHATLRKLFKWAVSRGDIERSPIESMDAPRGPASRDRVLTDAELATIWEASDKLGYPFAPMYRLLIVSGQRREEIAALDWCELDRDTATWTLPADRAKNGKVHIVPLNALAVAELDALATQGAPENGQPPKWPKRGLVFTTTGKTAVSGYSRGKTRLDREIALLLAQQAKEAGEKAHDMEPWRVHDFRRTVATGLQRLGVRFEVTEATLNHVSGARSGVAGVYQRHDWKEEKRTALDAWGRHVSAILDAPNDTNVTTIVRRAAA</sequence>
<comment type="similarity">
    <text evidence="1">Belongs to the 'phage' integrase family.</text>
</comment>
<dbReference type="Pfam" id="PF00589">
    <property type="entry name" value="Phage_integrase"/>
    <property type="match status" value="1"/>
</dbReference>
<dbReference type="GO" id="GO:0006310">
    <property type="term" value="P:DNA recombination"/>
    <property type="evidence" value="ECO:0007669"/>
    <property type="project" value="UniProtKB-KW"/>
</dbReference>
<dbReference type="Proteomes" id="UP000292085">
    <property type="component" value="Unassembled WGS sequence"/>
</dbReference>
<dbReference type="Gene3D" id="3.30.160.390">
    <property type="entry name" value="Integrase, DNA-binding domain"/>
    <property type="match status" value="1"/>
</dbReference>
<dbReference type="Pfam" id="PF13356">
    <property type="entry name" value="Arm-DNA-bind_3"/>
    <property type="match status" value="1"/>
</dbReference>
<dbReference type="GO" id="GO:0015074">
    <property type="term" value="P:DNA integration"/>
    <property type="evidence" value="ECO:0007669"/>
    <property type="project" value="UniProtKB-KW"/>
</dbReference>